<proteinExistence type="predicted"/>
<dbReference type="AlphaFoldDB" id="B9RP28"/>
<dbReference type="Proteomes" id="UP000008311">
    <property type="component" value="Unassembled WGS sequence"/>
</dbReference>
<protein>
    <submittedName>
        <fullName evidence="1">Uncharacterized protein</fullName>
    </submittedName>
</protein>
<sequence>MQSHHNWRRFPHHQHTVAVSLSCNLSISMVGATACVRSRFIHLIKTLNIPILCKRHHTTTLTRRKLLNLKTEWQNTTGYRYKEN</sequence>
<name>B9RP28_RICCO</name>
<evidence type="ECO:0000313" key="1">
    <source>
        <dbReference type="EMBL" id="EEF46946.1"/>
    </source>
</evidence>
<reference evidence="2" key="1">
    <citation type="journal article" date="2010" name="Nat. Biotechnol.">
        <title>Draft genome sequence of the oilseed species Ricinus communis.</title>
        <authorList>
            <person name="Chan A.P."/>
            <person name="Crabtree J."/>
            <person name="Zhao Q."/>
            <person name="Lorenzi H."/>
            <person name="Orvis J."/>
            <person name="Puiu D."/>
            <person name="Melake-Berhan A."/>
            <person name="Jones K.M."/>
            <person name="Redman J."/>
            <person name="Chen G."/>
            <person name="Cahoon E.B."/>
            <person name="Gedil M."/>
            <person name="Stanke M."/>
            <person name="Haas B.J."/>
            <person name="Wortman J.R."/>
            <person name="Fraser-Liggett C.M."/>
            <person name="Ravel J."/>
            <person name="Rabinowicz P.D."/>
        </authorList>
    </citation>
    <scope>NUCLEOTIDE SEQUENCE [LARGE SCALE GENOMIC DNA]</scope>
    <source>
        <strain evidence="2">cv. Hale</strain>
    </source>
</reference>
<evidence type="ECO:0000313" key="2">
    <source>
        <dbReference type="Proteomes" id="UP000008311"/>
    </source>
</evidence>
<organism evidence="1 2">
    <name type="scientific">Ricinus communis</name>
    <name type="common">Castor bean</name>
    <dbReference type="NCBI Taxonomy" id="3988"/>
    <lineage>
        <taxon>Eukaryota</taxon>
        <taxon>Viridiplantae</taxon>
        <taxon>Streptophyta</taxon>
        <taxon>Embryophyta</taxon>
        <taxon>Tracheophyta</taxon>
        <taxon>Spermatophyta</taxon>
        <taxon>Magnoliopsida</taxon>
        <taxon>eudicotyledons</taxon>
        <taxon>Gunneridae</taxon>
        <taxon>Pentapetalae</taxon>
        <taxon>rosids</taxon>
        <taxon>fabids</taxon>
        <taxon>Malpighiales</taxon>
        <taxon>Euphorbiaceae</taxon>
        <taxon>Acalyphoideae</taxon>
        <taxon>Acalypheae</taxon>
        <taxon>Ricinus</taxon>
    </lineage>
</organism>
<dbReference type="EMBL" id="EQ973791">
    <property type="protein sequence ID" value="EEF46946.1"/>
    <property type="molecule type" value="Genomic_DNA"/>
</dbReference>
<accession>B9RP28</accession>
<keyword evidence="2" id="KW-1185">Reference proteome</keyword>
<gene>
    <name evidence="1" type="ORF">RCOM_0923720</name>
</gene>
<dbReference type="InParanoid" id="B9RP28"/>